<dbReference type="InParanoid" id="Q7SET6"/>
<evidence type="ECO:0000256" key="3">
    <source>
        <dbReference type="ARBA" id="ARBA00022525"/>
    </source>
</evidence>
<dbReference type="RefSeq" id="XP_964544.2">
    <property type="nucleotide sequence ID" value="XM_959451.2"/>
</dbReference>
<dbReference type="PROSITE" id="PS00562">
    <property type="entry name" value="CBM1_1"/>
    <property type="match status" value="1"/>
</dbReference>
<evidence type="ECO:0000313" key="11">
    <source>
        <dbReference type="EMBL" id="EAA35308.2"/>
    </source>
</evidence>
<gene>
    <name evidence="11" type="ORF">NCU00710</name>
</gene>
<keyword evidence="12" id="KW-1185">Reference proteome</keyword>
<dbReference type="InterPro" id="IPR050955">
    <property type="entry name" value="Plant_Biomass_Hydrol_Est"/>
</dbReference>
<dbReference type="GO" id="GO:0030248">
    <property type="term" value="F:cellulose binding"/>
    <property type="evidence" value="ECO:0007669"/>
    <property type="project" value="InterPro"/>
</dbReference>
<dbReference type="Gene3D" id="3.40.50.1820">
    <property type="entry name" value="alpha/beta hydrolase"/>
    <property type="match status" value="1"/>
</dbReference>
<dbReference type="GO" id="GO:0005576">
    <property type="term" value="C:extracellular region"/>
    <property type="evidence" value="ECO:0007669"/>
    <property type="project" value="UniProtKB-SubCell"/>
</dbReference>
<dbReference type="EMBL" id="CM002236">
    <property type="protein sequence ID" value="EAA35308.2"/>
    <property type="molecule type" value="Genomic_DNA"/>
</dbReference>
<dbReference type="HOGENOM" id="CLU_027551_1_1_1"/>
<dbReference type="PANTHER" id="PTHR43037">
    <property type="entry name" value="UNNAMED PRODUCT-RELATED"/>
    <property type="match status" value="1"/>
</dbReference>
<evidence type="ECO:0000313" key="12">
    <source>
        <dbReference type="Proteomes" id="UP000001805"/>
    </source>
</evidence>
<keyword evidence="8 9" id="KW-0624">Polysaccharide degradation</keyword>
<dbReference type="GO" id="GO:0045493">
    <property type="term" value="P:xylan catabolic process"/>
    <property type="evidence" value="ECO:0000318"/>
    <property type="project" value="GO_Central"/>
</dbReference>
<dbReference type="Pfam" id="PF00734">
    <property type="entry name" value="CBM_1"/>
    <property type="match status" value="1"/>
</dbReference>
<dbReference type="SMART" id="SM00236">
    <property type="entry name" value="fCBD"/>
    <property type="match status" value="1"/>
</dbReference>
<dbReference type="VEuPathDB" id="FungiDB:NCU00710"/>
<dbReference type="CAZy" id="CBM1">
    <property type="family name" value="Carbohydrate-Binding Module Family 1"/>
</dbReference>
<dbReference type="EC" id="3.1.1.-" evidence="9"/>
<evidence type="ECO:0000256" key="5">
    <source>
        <dbReference type="ARBA" id="ARBA00022801"/>
    </source>
</evidence>
<dbReference type="OrthoDB" id="2425929at2759"/>
<dbReference type="PANTHER" id="PTHR43037:SF3">
    <property type="entry name" value="FERULOYL ESTERASE B"/>
    <property type="match status" value="1"/>
</dbReference>
<dbReference type="Pfam" id="PF10503">
    <property type="entry name" value="Esterase_PHB"/>
    <property type="match status" value="1"/>
</dbReference>
<comment type="similarity">
    <text evidence="9">Belongs to the carbohydrate esterase 1 (CE1) family.</text>
</comment>
<dbReference type="SUPFAM" id="SSF53474">
    <property type="entry name" value="alpha/beta-Hydrolases"/>
    <property type="match status" value="2"/>
</dbReference>
<dbReference type="PROSITE" id="PS51164">
    <property type="entry name" value="CBM1_2"/>
    <property type="match status" value="1"/>
</dbReference>
<evidence type="ECO:0000256" key="6">
    <source>
        <dbReference type="ARBA" id="ARBA00023180"/>
    </source>
</evidence>
<dbReference type="GeneID" id="3880695"/>
<dbReference type="InterPro" id="IPR000254">
    <property type="entry name" value="CBD"/>
</dbReference>
<comment type="subcellular location">
    <subcellularLocation>
        <location evidence="1 9">Secreted</location>
    </subcellularLocation>
</comment>
<sequence>MKFSTRGRHSLSLQPYHPSTSLLFGRTNPSLTTMKFSSFASGLLALGASLASAAEVVKRASLQQVANFGSNPSGVKMYLYVPNKLATKPAIIVAIHYCSGTAQAFYQGTQYAQLAEKYGYIVIYPESPYKGTCWDVSSPASLTHNGGGNSNSIANMVTYTIKQYGADASKVFVTGTSSGAMMTNVMAATYPELFAAASVYSGVSAGCFATGTVNGWNSTCSQGHSIHSQEEWANVVFNMYPGYEGPRPRMMIHHGSADTTLYPQNFNETLKQWAGVFGYTYGQPQQTLANQPASGWTKYVYGPNLVGAYGTGITHATPMFPEDDLEWFGITGNNNNNNNASPSKAAPPATTHAAAVAAPTTTLLACVRPSTAPATPSSAAPAAPASKGGCTVQRWGQCGGNGYTGCTACASSTTCKKMNDWYSQCV</sequence>
<comment type="function">
    <text evidence="9">Esterase involved in the hydrolysis of xylan, a major structural heterogeneous polysaccharide found in plant biomass representing the second most abundant polysaccharide in the biosphere, after cellulose.</text>
</comment>
<proteinExistence type="inferred from homology"/>
<protein>
    <recommendedName>
        <fullName evidence="9">Carboxylic ester hydrolase</fullName>
        <ecNumber evidence="9">3.1.1.-</ecNumber>
    </recommendedName>
</protein>
<dbReference type="PaxDb" id="5141-EFNCRP00000000511"/>
<evidence type="ECO:0000256" key="8">
    <source>
        <dbReference type="ARBA" id="ARBA00023326"/>
    </source>
</evidence>
<evidence type="ECO:0000256" key="7">
    <source>
        <dbReference type="ARBA" id="ARBA00023277"/>
    </source>
</evidence>
<evidence type="ECO:0000256" key="4">
    <source>
        <dbReference type="ARBA" id="ARBA00022729"/>
    </source>
</evidence>
<evidence type="ECO:0000259" key="10">
    <source>
        <dbReference type="PROSITE" id="PS51164"/>
    </source>
</evidence>
<feature type="domain" description="CBM1" evidence="10">
    <location>
        <begin position="390"/>
        <end position="426"/>
    </location>
</feature>
<accession>Q7SET6</accession>
<dbReference type="Proteomes" id="UP000001805">
    <property type="component" value="Chromosome 1, Linkage Group I"/>
</dbReference>
<dbReference type="KEGG" id="ncr:NCU00710"/>
<keyword evidence="2 9" id="KW-0719">Serine esterase</keyword>
<dbReference type="SMR" id="Q7SET6"/>
<organism evidence="11 12">
    <name type="scientific">Neurospora crassa (strain ATCC 24698 / 74-OR23-1A / CBS 708.71 / DSM 1257 / FGSC 987)</name>
    <dbReference type="NCBI Taxonomy" id="367110"/>
    <lineage>
        <taxon>Eukaryota</taxon>
        <taxon>Fungi</taxon>
        <taxon>Dikarya</taxon>
        <taxon>Ascomycota</taxon>
        <taxon>Pezizomycotina</taxon>
        <taxon>Sordariomycetes</taxon>
        <taxon>Sordariomycetidae</taxon>
        <taxon>Sordariales</taxon>
        <taxon>Sordariaceae</taxon>
        <taxon>Neurospora</taxon>
    </lineage>
</organism>
<dbReference type="GO" id="GO:0046555">
    <property type="term" value="F:acetylxylan esterase activity"/>
    <property type="evidence" value="ECO:0000318"/>
    <property type="project" value="GO_Central"/>
</dbReference>
<evidence type="ECO:0000256" key="9">
    <source>
        <dbReference type="RuleBase" id="RU367147"/>
    </source>
</evidence>
<keyword evidence="5 9" id="KW-0378">Hydrolase</keyword>
<dbReference type="InterPro" id="IPR029058">
    <property type="entry name" value="AB_hydrolase_fold"/>
</dbReference>
<evidence type="ECO:0000256" key="1">
    <source>
        <dbReference type="ARBA" id="ARBA00004613"/>
    </source>
</evidence>
<keyword evidence="3 9" id="KW-0964">Secreted</keyword>
<dbReference type="AlphaFoldDB" id="Q7SET6"/>
<reference evidence="11 12" key="1">
    <citation type="journal article" date="2003" name="Nature">
        <title>The genome sequence of the filamentous fungus Neurospora crassa.</title>
        <authorList>
            <person name="Galagan J.E."/>
            <person name="Calvo S.E."/>
            <person name="Borkovich K.A."/>
            <person name="Selker E.U."/>
            <person name="Read N.D."/>
            <person name="Jaffe D."/>
            <person name="FitzHugh W."/>
            <person name="Ma L.J."/>
            <person name="Smirnov S."/>
            <person name="Purcell S."/>
            <person name="Rehman B."/>
            <person name="Elkins T."/>
            <person name="Engels R."/>
            <person name="Wang S."/>
            <person name="Nielsen C.B."/>
            <person name="Butler J."/>
            <person name="Endrizzi M."/>
            <person name="Qui D."/>
            <person name="Ianakiev P."/>
            <person name="Bell-Pedersen D."/>
            <person name="Nelson M.A."/>
            <person name="Werner-Washburne M."/>
            <person name="Selitrennikoff C.P."/>
            <person name="Kinsey J.A."/>
            <person name="Braun E.L."/>
            <person name="Zelter A."/>
            <person name="Schulte U."/>
            <person name="Kothe G.O."/>
            <person name="Jedd G."/>
            <person name="Mewes W."/>
            <person name="Staben C."/>
            <person name="Marcotte E."/>
            <person name="Greenberg D."/>
            <person name="Roy A."/>
            <person name="Foley K."/>
            <person name="Naylor J."/>
            <person name="Stange-Thomann N."/>
            <person name="Barrett R."/>
            <person name="Gnerre S."/>
            <person name="Kamal M."/>
            <person name="Kamvysselis M."/>
            <person name="Mauceli E."/>
            <person name="Bielke C."/>
            <person name="Rudd S."/>
            <person name="Frishman D."/>
            <person name="Krystofova S."/>
            <person name="Rasmussen C."/>
            <person name="Metzenberg R.L."/>
            <person name="Perkins D.D."/>
            <person name="Kroken S."/>
            <person name="Cogoni C."/>
            <person name="Macino G."/>
            <person name="Catcheside D."/>
            <person name="Li W."/>
            <person name="Pratt R.J."/>
            <person name="Osmani S.A."/>
            <person name="DeSouza C.P."/>
            <person name="Glass L."/>
            <person name="Orbach M.J."/>
            <person name="Berglund J.A."/>
            <person name="Voelker R."/>
            <person name="Yarden O."/>
            <person name="Plamann M."/>
            <person name="Seiler S."/>
            <person name="Dunlap J."/>
            <person name="Radford A."/>
            <person name="Aramayo R."/>
            <person name="Natvig D.O."/>
            <person name="Alex L.A."/>
            <person name="Mannhaupt G."/>
            <person name="Ebbole D.J."/>
            <person name="Freitag M."/>
            <person name="Paulsen I."/>
            <person name="Sachs M.S."/>
            <person name="Lander E.S."/>
            <person name="Nusbaum C."/>
            <person name="Birren B."/>
        </authorList>
    </citation>
    <scope>NUCLEOTIDE SEQUENCE [LARGE SCALE GENOMIC DNA]</scope>
    <source>
        <strain evidence="12">ATCC 24698 / 74-OR23-1A / CBS 708.71 / DSM 1257 / FGSC 987</strain>
    </source>
</reference>
<evidence type="ECO:0000256" key="2">
    <source>
        <dbReference type="ARBA" id="ARBA00022487"/>
    </source>
</evidence>
<keyword evidence="7 9" id="KW-0119">Carbohydrate metabolism</keyword>
<keyword evidence="6" id="KW-0325">Glycoprotein</keyword>
<name>Q7SET6_NEUCR</name>
<dbReference type="InterPro" id="IPR010126">
    <property type="entry name" value="Esterase_phb"/>
</dbReference>
<keyword evidence="4" id="KW-0732">Signal</keyword>
<dbReference type="NCBIfam" id="TIGR01840">
    <property type="entry name" value="esterase_phb"/>
    <property type="match status" value="1"/>
</dbReference>